<gene>
    <name evidence="1" type="ORF">C486_13777</name>
</gene>
<evidence type="ECO:0000313" key="2">
    <source>
        <dbReference type="Proteomes" id="UP000011592"/>
    </source>
</evidence>
<dbReference type="EMBL" id="AOIJ01000058">
    <property type="protein sequence ID" value="ELY77945.1"/>
    <property type="molecule type" value="Genomic_DNA"/>
</dbReference>
<proteinExistence type="predicted"/>
<organism evidence="1 2">
    <name type="scientific">Natrinema gari JCM 14663</name>
    <dbReference type="NCBI Taxonomy" id="1230459"/>
    <lineage>
        <taxon>Archaea</taxon>
        <taxon>Methanobacteriati</taxon>
        <taxon>Methanobacteriota</taxon>
        <taxon>Stenosarchaea group</taxon>
        <taxon>Halobacteria</taxon>
        <taxon>Halobacteriales</taxon>
        <taxon>Natrialbaceae</taxon>
        <taxon>Natrinema</taxon>
    </lineage>
</organism>
<reference evidence="1 2" key="1">
    <citation type="journal article" date="2014" name="PLoS Genet.">
        <title>Phylogenetically driven sequencing of extremely halophilic archaea reveals strategies for static and dynamic osmo-response.</title>
        <authorList>
            <person name="Becker E.A."/>
            <person name="Seitzer P.M."/>
            <person name="Tritt A."/>
            <person name="Larsen D."/>
            <person name="Krusor M."/>
            <person name="Yao A.I."/>
            <person name="Wu D."/>
            <person name="Madern D."/>
            <person name="Eisen J.A."/>
            <person name="Darling A.E."/>
            <person name="Facciotti M.T."/>
        </authorList>
    </citation>
    <scope>NUCLEOTIDE SEQUENCE [LARGE SCALE GENOMIC DNA]</scope>
    <source>
        <strain evidence="1 2">JCM 14663</strain>
    </source>
</reference>
<name>L9YUS2_9EURY</name>
<comment type="caution">
    <text evidence="1">The sequence shown here is derived from an EMBL/GenBank/DDBJ whole genome shotgun (WGS) entry which is preliminary data.</text>
</comment>
<dbReference type="Proteomes" id="UP000011592">
    <property type="component" value="Unassembled WGS sequence"/>
</dbReference>
<keyword evidence="2" id="KW-1185">Reference proteome</keyword>
<dbReference type="AlphaFoldDB" id="L9YUS2"/>
<evidence type="ECO:0000313" key="1">
    <source>
        <dbReference type="EMBL" id="ELY77945.1"/>
    </source>
</evidence>
<sequence>MLVQVVFHEFTFPSSVRVFCFLTPFNPRGFCVLGKAVYTNYIASETAFVNVPPDFDLDRRIVGNGLKFRWYVPDSNINRTVLGWMFQE</sequence>
<accession>L9YUS2</accession>
<protein>
    <submittedName>
        <fullName evidence="1">Uncharacterized protein</fullName>
    </submittedName>
</protein>